<keyword evidence="4 7" id="KW-1133">Transmembrane helix</keyword>
<evidence type="ECO:0000256" key="6">
    <source>
        <dbReference type="SAM" id="MobiDB-lite"/>
    </source>
</evidence>
<dbReference type="PANTHER" id="PTHR48022">
    <property type="entry name" value="PLASTIDIC GLUCOSE TRANSPORTER 4"/>
    <property type="match status" value="1"/>
</dbReference>
<gene>
    <name evidence="9" type="ORF">I303_08029</name>
    <name evidence="10" type="ORF">I303_108038</name>
</gene>
<dbReference type="GO" id="GO:0016020">
    <property type="term" value="C:membrane"/>
    <property type="evidence" value="ECO:0007669"/>
    <property type="project" value="UniProtKB-SubCell"/>
</dbReference>
<feature type="transmembrane region" description="Helical" evidence="7">
    <location>
        <begin position="93"/>
        <end position="111"/>
    </location>
</feature>
<dbReference type="Pfam" id="PF00083">
    <property type="entry name" value="Sugar_tr"/>
    <property type="match status" value="1"/>
</dbReference>
<accession>A0A1A5ZWC7</accession>
<dbReference type="VEuPathDB" id="FungiDB:I303_08029"/>
<evidence type="ECO:0000259" key="8">
    <source>
        <dbReference type="PROSITE" id="PS50850"/>
    </source>
</evidence>
<dbReference type="SUPFAM" id="SSF103473">
    <property type="entry name" value="MFS general substrate transporter"/>
    <property type="match status" value="1"/>
</dbReference>
<keyword evidence="3 7" id="KW-0812">Transmembrane</keyword>
<evidence type="ECO:0000256" key="1">
    <source>
        <dbReference type="ARBA" id="ARBA00004141"/>
    </source>
</evidence>
<dbReference type="GO" id="GO:0005351">
    <property type="term" value="F:carbohydrate:proton symporter activity"/>
    <property type="evidence" value="ECO:0007669"/>
    <property type="project" value="TreeGrafter"/>
</dbReference>
<dbReference type="STRING" id="1296121.A0A1A5ZWC7"/>
<dbReference type="OrthoDB" id="6133115at2759"/>
<feature type="transmembrane region" description="Helical" evidence="7">
    <location>
        <begin position="181"/>
        <end position="204"/>
    </location>
</feature>
<name>A0A1A5ZWC7_9TREE</name>
<evidence type="ECO:0000256" key="3">
    <source>
        <dbReference type="ARBA" id="ARBA00022692"/>
    </source>
</evidence>
<dbReference type="KEGG" id="kdj:28971728"/>
<sequence length="534" mass="58658">MGWSDNLRHWDKNKVYRYVILLGLSLSGDGWTYEASVIASIIQMPAWIIHLGYDPAIGIPDNRNQWIGPVYSLGQLVGGLIAAFFLDNLGRKPTMLIGALLMELSTALLVYSGSFNLVIAARVIEGVSIGFLLLGYQIYAVEIAAKEDRGFVSSFSLMTGNFFGLLAAGLVYGVSYSTSNAGWRAALGVTFVPATLLLCVLPWVPESPRYLFEKGKEEECRRVLGRLHGGTEYNGEMVLSEAAETEYEAMRAAISWDQAHGQDKWAALWNSKAARYRSFVAISSQSLWAWNGGSIFTYYYTIIYRAAGISDPHLQFGISGIQNASWCVGGIVGGYLLDIWGRRTNYLIGLGQAAVMLVIQGAITIGIFDKGIENKAAGAGFVTVYLIQWFLWVTFFSPVVNMLPAEIYSAGLRARGYAISNVFSMGVGFATQYSALPMYRHMHGWVWIFFAGCMTAATLMVYFTYPETKGMTLEEVEVVFGTGAGQRVKAALGRASPVDPRTPLHFQPNDVVEDEADKSMENGSPRQKVTESVV</sequence>
<dbReference type="Proteomes" id="UP000078595">
    <property type="component" value="Chromosome 10"/>
</dbReference>
<feature type="domain" description="Major facilitator superfamily (MFS) profile" evidence="8">
    <location>
        <begin position="20"/>
        <end position="469"/>
    </location>
</feature>
<feature type="transmembrane region" description="Helical" evidence="7">
    <location>
        <begin position="380"/>
        <end position="403"/>
    </location>
</feature>
<feature type="transmembrane region" description="Helical" evidence="7">
    <location>
        <begin position="445"/>
        <end position="465"/>
    </location>
</feature>
<feature type="transmembrane region" description="Helical" evidence="7">
    <location>
        <begin position="66"/>
        <end position="86"/>
    </location>
</feature>
<keyword evidence="11" id="KW-1185">Reference proteome</keyword>
<feature type="transmembrane region" description="Helical" evidence="7">
    <location>
        <begin position="346"/>
        <end position="368"/>
    </location>
</feature>
<dbReference type="PROSITE" id="PS00217">
    <property type="entry name" value="SUGAR_TRANSPORT_2"/>
    <property type="match status" value="1"/>
</dbReference>
<reference evidence="10" key="3">
    <citation type="submission" date="2024-02" db="EMBL/GenBank/DDBJ databases">
        <title>Comparative genomics of Cryptococcus and Kwoniella reveals pathogenesis evolution and contrasting modes of karyotype evolution via chromosome fusion or intercentromeric recombination.</title>
        <authorList>
            <person name="Coelho M.A."/>
            <person name="David-Palma M."/>
            <person name="Shea T."/>
            <person name="Bowers K."/>
            <person name="McGinley-Smith S."/>
            <person name="Mohammad A.W."/>
            <person name="Gnirke A."/>
            <person name="Yurkov A.M."/>
            <person name="Nowrousian M."/>
            <person name="Sun S."/>
            <person name="Cuomo C.A."/>
            <person name="Heitman J."/>
        </authorList>
    </citation>
    <scope>NUCLEOTIDE SEQUENCE</scope>
    <source>
        <strain evidence="10">CBS 10117</strain>
    </source>
</reference>
<keyword evidence="5 7" id="KW-0472">Membrane</keyword>
<proteinExistence type="inferred from homology"/>
<dbReference type="Gene3D" id="1.20.1250.20">
    <property type="entry name" value="MFS general substrate transporter like domains"/>
    <property type="match status" value="1"/>
</dbReference>
<organism evidence="9">
    <name type="scientific">Kwoniella dejecticola CBS 10117</name>
    <dbReference type="NCBI Taxonomy" id="1296121"/>
    <lineage>
        <taxon>Eukaryota</taxon>
        <taxon>Fungi</taxon>
        <taxon>Dikarya</taxon>
        <taxon>Basidiomycota</taxon>
        <taxon>Agaricomycotina</taxon>
        <taxon>Tremellomycetes</taxon>
        <taxon>Tremellales</taxon>
        <taxon>Cryptococcaceae</taxon>
        <taxon>Kwoniella</taxon>
    </lineage>
</organism>
<evidence type="ECO:0000313" key="9">
    <source>
        <dbReference type="EMBL" id="OBR82115.1"/>
    </source>
</evidence>
<protein>
    <recommendedName>
        <fullName evidence="8">Major facilitator superfamily (MFS) profile domain-containing protein</fullName>
    </recommendedName>
</protein>
<reference evidence="9" key="1">
    <citation type="submission" date="2013-07" db="EMBL/GenBank/DDBJ databases">
        <title>The Genome Sequence of Cryptococcus dejecticola CBS10117.</title>
        <authorList>
            <consortium name="The Broad Institute Genome Sequencing Platform"/>
            <person name="Cuomo C."/>
            <person name="Litvintseva A."/>
            <person name="Chen Y."/>
            <person name="Heitman J."/>
            <person name="Sun S."/>
            <person name="Springer D."/>
            <person name="Dromer F."/>
            <person name="Young S.K."/>
            <person name="Zeng Q."/>
            <person name="Gargeya S."/>
            <person name="Fitzgerald M."/>
            <person name="Abouelleil A."/>
            <person name="Alvarado L."/>
            <person name="Berlin A.M."/>
            <person name="Chapman S.B."/>
            <person name="Dewar J."/>
            <person name="Goldberg J."/>
            <person name="Griggs A."/>
            <person name="Gujja S."/>
            <person name="Hansen M."/>
            <person name="Howarth C."/>
            <person name="Imamovic A."/>
            <person name="Larimer J."/>
            <person name="McCowan C."/>
            <person name="Murphy C."/>
            <person name="Pearson M."/>
            <person name="Priest M."/>
            <person name="Roberts A."/>
            <person name="Saif S."/>
            <person name="Shea T."/>
            <person name="Sykes S."/>
            <person name="Wortman J."/>
            <person name="Nusbaum C."/>
            <person name="Birren B."/>
        </authorList>
    </citation>
    <scope>NUCLEOTIDE SEQUENCE [LARGE SCALE GENOMIC DNA]</scope>
    <source>
        <strain evidence="9">CBS 10117</strain>
    </source>
</reference>
<dbReference type="RefSeq" id="XP_018259957.1">
    <property type="nucleotide sequence ID" value="XM_018411289.1"/>
</dbReference>
<comment type="subcellular location">
    <subcellularLocation>
        <location evidence="1">Membrane</location>
        <topology evidence="1">Multi-pass membrane protein</topology>
    </subcellularLocation>
</comment>
<feature type="region of interest" description="Disordered" evidence="6">
    <location>
        <begin position="496"/>
        <end position="534"/>
    </location>
</feature>
<feature type="transmembrane region" description="Helical" evidence="7">
    <location>
        <begin position="415"/>
        <end position="433"/>
    </location>
</feature>
<evidence type="ECO:0000256" key="5">
    <source>
        <dbReference type="ARBA" id="ARBA00023136"/>
    </source>
</evidence>
<dbReference type="InterPro" id="IPR005829">
    <property type="entry name" value="Sugar_transporter_CS"/>
</dbReference>
<feature type="transmembrane region" description="Helical" evidence="7">
    <location>
        <begin position="117"/>
        <end position="139"/>
    </location>
</feature>
<dbReference type="InterPro" id="IPR005828">
    <property type="entry name" value="MFS_sugar_transport-like"/>
</dbReference>
<dbReference type="EMBL" id="KI894036">
    <property type="protein sequence ID" value="OBR82115.1"/>
    <property type="molecule type" value="Genomic_DNA"/>
</dbReference>
<dbReference type="PROSITE" id="PS50850">
    <property type="entry name" value="MFS"/>
    <property type="match status" value="1"/>
</dbReference>
<dbReference type="PANTHER" id="PTHR48022:SF2">
    <property type="entry name" value="PLASTIDIC GLUCOSE TRANSPORTER 4"/>
    <property type="match status" value="1"/>
</dbReference>
<feature type="transmembrane region" description="Helical" evidence="7">
    <location>
        <begin position="151"/>
        <end position="175"/>
    </location>
</feature>
<dbReference type="EMBL" id="CP144539">
    <property type="protein sequence ID" value="WWC65420.1"/>
    <property type="molecule type" value="Genomic_DNA"/>
</dbReference>
<dbReference type="GeneID" id="28971728"/>
<evidence type="ECO:0000313" key="11">
    <source>
        <dbReference type="Proteomes" id="UP000078595"/>
    </source>
</evidence>
<dbReference type="InterPro" id="IPR020846">
    <property type="entry name" value="MFS_dom"/>
</dbReference>
<dbReference type="AlphaFoldDB" id="A0A1A5ZWC7"/>
<dbReference type="InterPro" id="IPR036259">
    <property type="entry name" value="MFS_trans_sf"/>
</dbReference>
<evidence type="ECO:0000256" key="2">
    <source>
        <dbReference type="ARBA" id="ARBA00010992"/>
    </source>
</evidence>
<dbReference type="InterPro" id="IPR050360">
    <property type="entry name" value="MFS_Sugar_Transporters"/>
</dbReference>
<comment type="similarity">
    <text evidence="2">Belongs to the major facilitator superfamily. Sugar transporter (TC 2.A.1.1) family.</text>
</comment>
<reference evidence="10" key="2">
    <citation type="submission" date="2013-07" db="EMBL/GenBank/DDBJ databases">
        <authorList>
            <consortium name="The Broad Institute Genome Sequencing Platform"/>
            <person name="Cuomo C."/>
            <person name="Litvintseva A."/>
            <person name="Chen Y."/>
            <person name="Heitman J."/>
            <person name="Sun S."/>
            <person name="Springer D."/>
            <person name="Dromer F."/>
            <person name="Young S.K."/>
            <person name="Zeng Q."/>
            <person name="Gargeya S."/>
            <person name="Fitzgerald M."/>
            <person name="Abouelleil A."/>
            <person name="Alvarado L."/>
            <person name="Berlin A.M."/>
            <person name="Chapman S.B."/>
            <person name="Dewar J."/>
            <person name="Goldberg J."/>
            <person name="Griggs A."/>
            <person name="Gujja S."/>
            <person name="Hansen M."/>
            <person name="Howarth C."/>
            <person name="Imamovic A."/>
            <person name="Larimer J."/>
            <person name="McCowan C."/>
            <person name="Murphy C."/>
            <person name="Pearson M."/>
            <person name="Priest M."/>
            <person name="Roberts A."/>
            <person name="Saif S."/>
            <person name="Shea T."/>
            <person name="Sykes S."/>
            <person name="Wortman J."/>
            <person name="Nusbaum C."/>
            <person name="Birren B."/>
        </authorList>
    </citation>
    <scope>NUCLEOTIDE SEQUENCE</scope>
    <source>
        <strain evidence="10">CBS 10117</strain>
    </source>
</reference>
<evidence type="ECO:0000256" key="4">
    <source>
        <dbReference type="ARBA" id="ARBA00022989"/>
    </source>
</evidence>
<evidence type="ECO:0000256" key="7">
    <source>
        <dbReference type="SAM" id="Phobius"/>
    </source>
</evidence>
<dbReference type="PROSITE" id="PS00216">
    <property type="entry name" value="SUGAR_TRANSPORT_1"/>
    <property type="match status" value="2"/>
</dbReference>
<evidence type="ECO:0000313" key="10">
    <source>
        <dbReference type="EMBL" id="WWC65420.1"/>
    </source>
</evidence>